<comment type="caution">
    <text evidence="1">The sequence shown here is derived from an EMBL/GenBank/DDBJ whole genome shotgun (WGS) entry which is preliminary data.</text>
</comment>
<proteinExistence type="predicted"/>
<protein>
    <submittedName>
        <fullName evidence="1">Uncharacterized protein</fullName>
    </submittedName>
</protein>
<evidence type="ECO:0000313" key="2">
    <source>
        <dbReference type="Proteomes" id="UP001054837"/>
    </source>
</evidence>
<reference evidence="1 2" key="1">
    <citation type="submission" date="2021-06" db="EMBL/GenBank/DDBJ databases">
        <title>Caerostris darwini draft genome.</title>
        <authorList>
            <person name="Kono N."/>
            <person name="Arakawa K."/>
        </authorList>
    </citation>
    <scope>NUCLEOTIDE SEQUENCE [LARGE SCALE GENOMIC DNA]</scope>
</reference>
<gene>
    <name evidence="1" type="ORF">CDAR_207071</name>
</gene>
<accession>A0AAV4SPD8</accession>
<evidence type="ECO:0000313" key="1">
    <source>
        <dbReference type="EMBL" id="GIY35159.1"/>
    </source>
</evidence>
<dbReference type="Proteomes" id="UP001054837">
    <property type="component" value="Unassembled WGS sequence"/>
</dbReference>
<name>A0AAV4SPD8_9ARAC</name>
<keyword evidence="2" id="KW-1185">Reference proteome</keyword>
<dbReference type="AlphaFoldDB" id="A0AAV4SPD8"/>
<organism evidence="1 2">
    <name type="scientific">Caerostris darwini</name>
    <dbReference type="NCBI Taxonomy" id="1538125"/>
    <lineage>
        <taxon>Eukaryota</taxon>
        <taxon>Metazoa</taxon>
        <taxon>Ecdysozoa</taxon>
        <taxon>Arthropoda</taxon>
        <taxon>Chelicerata</taxon>
        <taxon>Arachnida</taxon>
        <taxon>Araneae</taxon>
        <taxon>Araneomorphae</taxon>
        <taxon>Entelegynae</taxon>
        <taxon>Araneoidea</taxon>
        <taxon>Araneidae</taxon>
        <taxon>Caerostris</taxon>
    </lineage>
</organism>
<sequence length="104" mass="11316">MGAPSGDLMLLHSYYEREYSSTSTNTFSRATAMNMDESTSTSPPTGAVYWLAAHNGHASTCQSRFARSKGLALLAFGQLGRLSSPNTAGPHTPFNPTIRMRFRL</sequence>
<dbReference type="EMBL" id="BPLQ01008142">
    <property type="protein sequence ID" value="GIY35159.1"/>
    <property type="molecule type" value="Genomic_DNA"/>
</dbReference>